<keyword evidence="2" id="KW-1185">Reference proteome</keyword>
<comment type="caution">
    <text evidence="1">The sequence shown here is derived from an EMBL/GenBank/DDBJ whole genome shotgun (WGS) entry which is preliminary data.</text>
</comment>
<protein>
    <submittedName>
        <fullName evidence="1">Uncharacterized protein</fullName>
    </submittedName>
</protein>
<dbReference type="Proteomes" id="UP001055811">
    <property type="component" value="Linkage Group LG01"/>
</dbReference>
<name>A0ACB9H365_CICIN</name>
<proteinExistence type="predicted"/>
<sequence length="264" mass="30191">MDFRRFAFALLLLLSFATSSLSERLIRMSTEDRGASVYSGVPRSRKNNDLLCESWKFSVETNDAGVWYTIPEKCVKFVNEYMNGERYRLDSEVIADFALEYAKTVNITGDGKDAWIFDVDETLLSNLPWYAAHGFGSEVFDEDSFNEWVDLSQAPALPASLRFYTELQELGFKIFLLTGRAESQRESSDKNLQYSGFTNYERLILRSTSDVGKTATLYKSEKRQQLIDEGYRIHGSSGDQWSDLLGFAIGTRSFKLPNPMYYIS</sequence>
<reference evidence="2" key="1">
    <citation type="journal article" date="2022" name="Mol. Ecol. Resour.">
        <title>The genomes of chicory, endive, great burdock and yacon provide insights into Asteraceae palaeo-polyploidization history and plant inulin production.</title>
        <authorList>
            <person name="Fan W."/>
            <person name="Wang S."/>
            <person name="Wang H."/>
            <person name="Wang A."/>
            <person name="Jiang F."/>
            <person name="Liu H."/>
            <person name="Zhao H."/>
            <person name="Xu D."/>
            <person name="Zhang Y."/>
        </authorList>
    </citation>
    <scope>NUCLEOTIDE SEQUENCE [LARGE SCALE GENOMIC DNA]</scope>
    <source>
        <strain evidence="2">cv. Punajuju</strain>
    </source>
</reference>
<accession>A0ACB9H365</accession>
<evidence type="ECO:0000313" key="1">
    <source>
        <dbReference type="EMBL" id="KAI3790129.1"/>
    </source>
</evidence>
<reference evidence="1 2" key="2">
    <citation type="journal article" date="2022" name="Mol. Ecol. Resour.">
        <title>The genomes of chicory, endive, great burdock and yacon provide insights into Asteraceae paleo-polyploidization history and plant inulin production.</title>
        <authorList>
            <person name="Fan W."/>
            <person name="Wang S."/>
            <person name="Wang H."/>
            <person name="Wang A."/>
            <person name="Jiang F."/>
            <person name="Liu H."/>
            <person name="Zhao H."/>
            <person name="Xu D."/>
            <person name="Zhang Y."/>
        </authorList>
    </citation>
    <scope>NUCLEOTIDE SEQUENCE [LARGE SCALE GENOMIC DNA]</scope>
    <source>
        <strain evidence="2">cv. Punajuju</strain>
        <tissue evidence="1">Leaves</tissue>
    </source>
</reference>
<organism evidence="1 2">
    <name type="scientific">Cichorium intybus</name>
    <name type="common">Chicory</name>
    <dbReference type="NCBI Taxonomy" id="13427"/>
    <lineage>
        <taxon>Eukaryota</taxon>
        <taxon>Viridiplantae</taxon>
        <taxon>Streptophyta</taxon>
        <taxon>Embryophyta</taxon>
        <taxon>Tracheophyta</taxon>
        <taxon>Spermatophyta</taxon>
        <taxon>Magnoliopsida</taxon>
        <taxon>eudicotyledons</taxon>
        <taxon>Gunneridae</taxon>
        <taxon>Pentapetalae</taxon>
        <taxon>asterids</taxon>
        <taxon>campanulids</taxon>
        <taxon>Asterales</taxon>
        <taxon>Asteraceae</taxon>
        <taxon>Cichorioideae</taxon>
        <taxon>Cichorieae</taxon>
        <taxon>Cichoriinae</taxon>
        <taxon>Cichorium</taxon>
    </lineage>
</organism>
<dbReference type="EMBL" id="CM042009">
    <property type="protein sequence ID" value="KAI3790129.1"/>
    <property type="molecule type" value="Genomic_DNA"/>
</dbReference>
<evidence type="ECO:0000313" key="2">
    <source>
        <dbReference type="Proteomes" id="UP001055811"/>
    </source>
</evidence>
<gene>
    <name evidence="1" type="ORF">L2E82_02945</name>
</gene>